<dbReference type="EMBL" id="PCWN01000007">
    <property type="protein sequence ID" value="PIR04180.1"/>
    <property type="molecule type" value="Genomic_DNA"/>
</dbReference>
<evidence type="ECO:0008006" key="3">
    <source>
        <dbReference type="Google" id="ProtNLM"/>
    </source>
</evidence>
<gene>
    <name evidence="1" type="ORF">COV59_03275</name>
</gene>
<dbReference type="Proteomes" id="UP000229600">
    <property type="component" value="Unassembled WGS sequence"/>
</dbReference>
<proteinExistence type="predicted"/>
<sequence>MEKEKEIKILYTNWQGETRVRTIIPKEIIFTETPWHGEAQWCLRALDTEKGEERTFACKDIRSWFTT</sequence>
<evidence type="ECO:0000313" key="2">
    <source>
        <dbReference type="Proteomes" id="UP000229600"/>
    </source>
</evidence>
<accession>A0A2H0N5J3</accession>
<reference evidence="1 2" key="1">
    <citation type="submission" date="2017-09" db="EMBL/GenBank/DDBJ databases">
        <title>Depth-based differentiation of microbial function through sediment-hosted aquifers and enrichment of novel symbionts in the deep terrestrial subsurface.</title>
        <authorList>
            <person name="Probst A.J."/>
            <person name="Ladd B."/>
            <person name="Jarett J.K."/>
            <person name="Geller-Mcgrath D.E."/>
            <person name="Sieber C.M."/>
            <person name="Emerson J.B."/>
            <person name="Anantharaman K."/>
            <person name="Thomas B.C."/>
            <person name="Malmstrom R."/>
            <person name="Stieglmeier M."/>
            <person name="Klingl A."/>
            <person name="Woyke T."/>
            <person name="Ryan C.M."/>
            <person name="Banfield J.F."/>
        </authorList>
    </citation>
    <scope>NUCLEOTIDE SEQUENCE [LARGE SCALE GENOMIC DNA]</scope>
    <source>
        <strain evidence="1">CG11_big_fil_rev_8_21_14_0_20_39_34</strain>
    </source>
</reference>
<protein>
    <recommendedName>
        <fullName evidence="3">WYL domain-containing protein</fullName>
    </recommendedName>
</protein>
<comment type="caution">
    <text evidence="1">The sequence shown here is derived from an EMBL/GenBank/DDBJ whole genome shotgun (WGS) entry which is preliminary data.</text>
</comment>
<dbReference type="PROSITE" id="PS52050">
    <property type="entry name" value="WYL"/>
    <property type="match status" value="1"/>
</dbReference>
<organism evidence="1 2">
    <name type="scientific">Candidatus Magasanikbacteria bacterium CG11_big_fil_rev_8_21_14_0_20_39_34</name>
    <dbReference type="NCBI Taxonomy" id="1974653"/>
    <lineage>
        <taxon>Bacteria</taxon>
        <taxon>Candidatus Magasanikiibacteriota</taxon>
    </lineage>
</organism>
<dbReference type="AlphaFoldDB" id="A0A2H0N5J3"/>
<evidence type="ECO:0000313" key="1">
    <source>
        <dbReference type="EMBL" id="PIR04180.1"/>
    </source>
</evidence>
<name>A0A2H0N5J3_9BACT</name>